<dbReference type="SMART" id="SM00336">
    <property type="entry name" value="BBOX"/>
    <property type="match status" value="1"/>
</dbReference>
<accession>A0A6A4TGR7</accession>
<dbReference type="InterPro" id="IPR000315">
    <property type="entry name" value="Znf_B-box"/>
</dbReference>
<proteinExistence type="predicted"/>
<evidence type="ECO:0000256" key="3">
    <source>
        <dbReference type="PROSITE-ProRule" id="PRU00024"/>
    </source>
</evidence>
<dbReference type="AlphaFoldDB" id="A0A6A4TGR7"/>
<protein>
    <recommendedName>
        <fullName evidence="6">B box-type domain-containing protein</fullName>
    </recommendedName>
</protein>
<reference evidence="7 8" key="1">
    <citation type="submission" date="2019-06" db="EMBL/GenBank/DDBJ databases">
        <title>Draft genomes of female and male turbot (Scophthalmus maximus).</title>
        <authorList>
            <person name="Xu H."/>
            <person name="Xu X.-W."/>
            <person name="Shao C."/>
            <person name="Chen S."/>
        </authorList>
    </citation>
    <scope>NUCLEOTIDE SEQUENCE [LARGE SCALE GENOMIC DNA]</scope>
    <source>
        <strain evidence="7">Ysfricsl-2016a</strain>
        <tissue evidence="7">Blood</tissue>
    </source>
</reference>
<sequence length="467" mass="51082">MDHKGEPQEGTKGVKLEELPQMDGSCDACEPDEAQPATQVCHACSFAFCPIHAQRHASRTHHLLTPYNHDGAQVNRLDTESDFRVGGEAEDEAHAEKAAEMGADQELAPIGVGLVDGDESSDAEERAGAQKDLPPAAELGEGAEGADAGQEAVAAEESGKRDTVTVERLRCKEHGQEGSLYCKPDEKIICVVCAVQGEHKDHEIITLHEAYMWQKNREGYDLLGCTQQIAENINAKWNNAEMSTDELEAYVDSQFDELRKLVRLEEKRTLHLVDLKEAFLTASAAEKIAEISVQTERLQEEMANITHQLCLLEQAEEQAIGPALVAQALVAAAGPAHRVLSNPIARVLQLQPPALFGSVALIPKKNKKFQDTQLQSQVRTVMAALSGLYFSAFPSVQAYEGQWHRVQRFEQSPCMGSSTQLIPQLPSMATEIGKSLNEPMLPEPRAAPIDPRDFEDDDSGPSMDHAP</sequence>
<keyword evidence="1 3" id="KW-0479">Metal-binding</keyword>
<evidence type="ECO:0000256" key="5">
    <source>
        <dbReference type="SAM" id="MobiDB-lite"/>
    </source>
</evidence>
<feature type="compositionally biased region" description="Basic and acidic residues" evidence="5">
    <location>
        <begin position="86"/>
        <end position="99"/>
    </location>
</feature>
<feature type="domain" description="B box-type" evidence="6">
    <location>
        <begin position="166"/>
        <end position="207"/>
    </location>
</feature>
<feature type="compositionally biased region" description="Low complexity" evidence="5">
    <location>
        <begin position="136"/>
        <end position="148"/>
    </location>
</feature>
<keyword evidence="1 3" id="KW-0863">Zinc-finger</keyword>
<feature type="region of interest" description="Disordered" evidence="5">
    <location>
        <begin position="433"/>
        <end position="467"/>
    </location>
</feature>
<evidence type="ECO:0000313" key="8">
    <source>
        <dbReference type="Proteomes" id="UP000438429"/>
    </source>
</evidence>
<feature type="coiled-coil region" evidence="4">
    <location>
        <begin position="288"/>
        <end position="318"/>
    </location>
</feature>
<dbReference type="GO" id="GO:0008270">
    <property type="term" value="F:zinc ion binding"/>
    <property type="evidence" value="ECO:0007669"/>
    <property type="project" value="UniProtKB-KW"/>
</dbReference>
<dbReference type="InterPro" id="IPR050143">
    <property type="entry name" value="TRIM/RBCC"/>
</dbReference>
<feature type="region of interest" description="Disordered" evidence="5">
    <location>
        <begin position="86"/>
        <end position="148"/>
    </location>
</feature>
<evidence type="ECO:0000256" key="2">
    <source>
        <dbReference type="ARBA" id="ARBA00022833"/>
    </source>
</evidence>
<dbReference type="PROSITE" id="PS50119">
    <property type="entry name" value="ZF_BBOX"/>
    <property type="match status" value="1"/>
</dbReference>
<evidence type="ECO:0000259" key="6">
    <source>
        <dbReference type="PROSITE" id="PS50119"/>
    </source>
</evidence>
<dbReference type="Proteomes" id="UP000438429">
    <property type="component" value="Unassembled WGS sequence"/>
</dbReference>
<dbReference type="EMBL" id="VEVO01000006">
    <property type="protein sequence ID" value="KAF0041312.1"/>
    <property type="molecule type" value="Genomic_DNA"/>
</dbReference>
<evidence type="ECO:0000313" key="7">
    <source>
        <dbReference type="EMBL" id="KAF0041312.1"/>
    </source>
</evidence>
<gene>
    <name evidence="7" type="ORF">F2P81_007210</name>
</gene>
<evidence type="ECO:0000256" key="4">
    <source>
        <dbReference type="SAM" id="Coils"/>
    </source>
</evidence>
<organism evidence="7 8">
    <name type="scientific">Scophthalmus maximus</name>
    <name type="common">Turbot</name>
    <name type="synonym">Psetta maxima</name>
    <dbReference type="NCBI Taxonomy" id="52904"/>
    <lineage>
        <taxon>Eukaryota</taxon>
        <taxon>Metazoa</taxon>
        <taxon>Chordata</taxon>
        <taxon>Craniata</taxon>
        <taxon>Vertebrata</taxon>
        <taxon>Euteleostomi</taxon>
        <taxon>Actinopterygii</taxon>
        <taxon>Neopterygii</taxon>
        <taxon>Teleostei</taxon>
        <taxon>Neoteleostei</taxon>
        <taxon>Acanthomorphata</taxon>
        <taxon>Carangaria</taxon>
        <taxon>Pleuronectiformes</taxon>
        <taxon>Pleuronectoidei</taxon>
        <taxon>Scophthalmidae</taxon>
        <taxon>Scophthalmus</taxon>
    </lineage>
</organism>
<keyword evidence="4" id="KW-0175">Coiled coil</keyword>
<dbReference type="Gene3D" id="3.30.160.60">
    <property type="entry name" value="Classic Zinc Finger"/>
    <property type="match status" value="1"/>
</dbReference>
<comment type="caution">
    <text evidence="7">The sequence shown here is derived from an EMBL/GenBank/DDBJ whole genome shotgun (WGS) entry which is preliminary data.</text>
</comment>
<name>A0A6A4TGR7_SCOMX</name>
<keyword evidence="2" id="KW-0862">Zinc</keyword>
<dbReference type="Gene3D" id="4.10.830.40">
    <property type="match status" value="1"/>
</dbReference>
<evidence type="ECO:0000256" key="1">
    <source>
        <dbReference type="ARBA" id="ARBA00022771"/>
    </source>
</evidence>
<dbReference type="PANTHER" id="PTHR24103">
    <property type="entry name" value="E3 UBIQUITIN-PROTEIN LIGASE TRIM"/>
    <property type="match status" value="1"/>
</dbReference>
<dbReference type="SUPFAM" id="SSF57845">
    <property type="entry name" value="B-box zinc-binding domain"/>
    <property type="match status" value="1"/>
</dbReference>
<dbReference type="Pfam" id="PF00643">
    <property type="entry name" value="zf-B_box"/>
    <property type="match status" value="1"/>
</dbReference>